<organism evidence="2 3">
    <name type="scientific">Plenodomus tracheiphilus IPT5</name>
    <dbReference type="NCBI Taxonomy" id="1408161"/>
    <lineage>
        <taxon>Eukaryota</taxon>
        <taxon>Fungi</taxon>
        <taxon>Dikarya</taxon>
        <taxon>Ascomycota</taxon>
        <taxon>Pezizomycotina</taxon>
        <taxon>Dothideomycetes</taxon>
        <taxon>Pleosporomycetidae</taxon>
        <taxon>Pleosporales</taxon>
        <taxon>Pleosporineae</taxon>
        <taxon>Leptosphaeriaceae</taxon>
        <taxon>Plenodomus</taxon>
    </lineage>
</organism>
<evidence type="ECO:0000313" key="3">
    <source>
        <dbReference type="Proteomes" id="UP000799423"/>
    </source>
</evidence>
<keyword evidence="3" id="KW-1185">Reference proteome</keyword>
<sequence length="261" mass="28679">MPTGLTSGDHRFSVVCVGGQLRQARPLLSSNEKKKPEVFNTSSAPSLRTPTGQRCIKLARTLPDNKLPGHVGAVKRAHWLKAIRTLSCLYEWLGLVRRCVLSMVRKTCESCPRQGVERNMSPATAFRMTARIPPHNTVLVAMVFECRAMNNPNETTSGVMLRNTSMEDGSLKVASGLSALTALNDLLSLSPDHGLANDSLRPFVNKSTYKAESIRLRGFKSSRGETDGMRRFHYPLQASTLSLVIGSIPSVCFQSRTIPPK</sequence>
<dbReference type="EMBL" id="MU006307">
    <property type="protein sequence ID" value="KAF2850242.1"/>
    <property type="molecule type" value="Genomic_DNA"/>
</dbReference>
<feature type="region of interest" description="Disordered" evidence="1">
    <location>
        <begin position="27"/>
        <end position="50"/>
    </location>
</feature>
<reference evidence="2" key="1">
    <citation type="submission" date="2020-01" db="EMBL/GenBank/DDBJ databases">
        <authorList>
            <consortium name="DOE Joint Genome Institute"/>
            <person name="Haridas S."/>
            <person name="Albert R."/>
            <person name="Binder M."/>
            <person name="Bloem J."/>
            <person name="Labutti K."/>
            <person name="Salamov A."/>
            <person name="Andreopoulos B."/>
            <person name="Baker S.E."/>
            <person name="Barry K."/>
            <person name="Bills G."/>
            <person name="Bluhm B.H."/>
            <person name="Cannon C."/>
            <person name="Castanera R."/>
            <person name="Culley D.E."/>
            <person name="Daum C."/>
            <person name="Ezra D."/>
            <person name="Gonzalez J.B."/>
            <person name="Henrissat B."/>
            <person name="Kuo A."/>
            <person name="Liang C."/>
            <person name="Lipzen A."/>
            <person name="Lutzoni F."/>
            <person name="Magnuson J."/>
            <person name="Mondo S."/>
            <person name="Nolan M."/>
            <person name="Ohm R."/>
            <person name="Pangilinan J."/>
            <person name="Park H.-J."/>
            <person name="Ramirez L."/>
            <person name="Alfaro M."/>
            <person name="Sun H."/>
            <person name="Tritt A."/>
            <person name="Yoshinaga Y."/>
            <person name="Zwiers L.-H."/>
            <person name="Turgeon B.G."/>
            <person name="Goodwin S.B."/>
            <person name="Spatafora J.W."/>
            <person name="Crous P.W."/>
            <person name="Grigoriev I.V."/>
        </authorList>
    </citation>
    <scope>NUCLEOTIDE SEQUENCE</scope>
    <source>
        <strain evidence="2">IPT5</strain>
    </source>
</reference>
<proteinExistence type="predicted"/>
<dbReference type="Proteomes" id="UP000799423">
    <property type="component" value="Unassembled WGS sequence"/>
</dbReference>
<protein>
    <submittedName>
        <fullName evidence="2">Uncharacterized protein</fullName>
    </submittedName>
</protein>
<dbReference type="AlphaFoldDB" id="A0A6A7B4M5"/>
<accession>A0A6A7B4M5</accession>
<evidence type="ECO:0000256" key="1">
    <source>
        <dbReference type="SAM" id="MobiDB-lite"/>
    </source>
</evidence>
<gene>
    <name evidence="2" type="ORF">T440DRAFT_468594</name>
</gene>
<name>A0A6A7B4M5_9PLEO</name>
<evidence type="ECO:0000313" key="2">
    <source>
        <dbReference type="EMBL" id="KAF2850242.1"/>
    </source>
</evidence>
<feature type="compositionally biased region" description="Polar residues" evidence="1">
    <location>
        <begin position="39"/>
        <end position="50"/>
    </location>
</feature>